<proteinExistence type="inferred from homology"/>
<feature type="transmembrane region" description="Helical" evidence="7">
    <location>
        <begin position="203"/>
        <end position="223"/>
    </location>
</feature>
<dbReference type="GO" id="GO:0005886">
    <property type="term" value="C:plasma membrane"/>
    <property type="evidence" value="ECO:0007669"/>
    <property type="project" value="UniProtKB-SubCell"/>
</dbReference>
<keyword evidence="5 7" id="KW-1133">Transmembrane helix</keyword>
<dbReference type="Pfam" id="PF00528">
    <property type="entry name" value="BPD_transp_1"/>
    <property type="match status" value="1"/>
</dbReference>
<dbReference type="RefSeq" id="WP_196149458.1">
    <property type="nucleotide sequence ID" value="NZ_JADMLG010000004.1"/>
</dbReference>
<dbReference type="PROSITE" id="PS50928">
    <property type="entry name" value="ABC_TM1"/>
    <property type="match status" value="1"/>
</dbReference>
<evidence type="ECO:0000256" key="3">
    <source>
        <dbReference type="ARBA" id="ARBA00022475"/>
    </source>
</evidence>
<evidence type="ECO:0000256" key="4">
    <source>
        <dbReference type="ARBA" id="ARBA00022692"/>
    </source>
</evidence>
<comment type="caution">
    <text evidence="9">The sequence shown here is derived from an EMBL/GenBank/DDBJ whole genome shotgun (WGS) entry which is preliminary data.</text>
</comment>
<feature type="transmembrane region" description="Helical" evidence="7">
    <location>
        <begin position="300"/>
        <end position="319"/>
    </location>
</feature>
<feature type="transmembrane region" description="Helical" evidence="7">
    <location>
        <begin position="243"/>
        <end position="262"/>
    </location>
</feature>
<evidence type="ECO:0000256" key="6">
    <source>
        <dbReference type="ARBA" id="ARBA00023136"/>
    </source>
</evidence>
<gene>
    <name evidence="9" type="ORF">IT779_12700</name>
</gene>
<keyword evidence="4 7" id="KW-0812">Transmembrane</keyword>
<dbReference type="CDD" id="cd06261">
    <property type="entry name" value="TM_PBP2"/>
    <property type="match status" value="1"/>
</dbReference>
<feature type="transmembrane region" description="Helical" evidence="7">
    <location>
        <begin position="26"/>
        <end position="45"/>
    </location>
</feature>
<dbReference type="Gene3D" id="1.10.3720.10">
    <property type="entry name" value="MetI-like"/>
    <property type="match status" value="1"/>
</dbReference>
<keyword evidence="3" id="KW-1003">Cell membrane</keyword>
<reference evidence="9" key="1">
    <citation type="submission" date="2020-11" db="EMBL/GenBank/DDBJ databases">
        <title>Nocardia NEAU-351.nov., a novel actinomycete isolated from the cow dung.</title>
        <authorList>
            <person name="Zhang X."/>
        </authorList>
    </citation>
    <scope>NUCLEOTIDE SEQUENCE</scope>
    <source>
        <strain evidence="9">NEAU-351</strain>
    </source>
</reference>
<dbReference type="SUPFAM" id="SSF161098">
    <property type="entry name" value="MetI-like"/>
    <property type="match status" value="1"/>
</dbReference>
<accession>A0A931N2W5</accession>
<evidence type="ECO:0000313" key="10">
    <source>
        <dbReference type="Proteomes" id="UP000655751"/>
    </source>
</evidence>
<keyword evidence="10" id="KW-1185">Reference proteome</keyword>
<keyword evidence="6 7" id="KW-0472">Membrane</keyword>
<evidence type="ECO:0000256" key="1">
    <source>
        <dbReference type="ARBA" id="ARBA00004651"/>
    </source>
</evidence>
<sequence length="335" mass="36279">MTATVPDVAPAGERVAPAPRRYPPTLGFAVAWALWAVTALVTLALPDELQAAAPLAVGLLCSAWTVALAGWAVWGYRRREVTLRLRHHTPWIAVTGAWVLVWEYTTAKTGWLEPPHFASPQHMLLVFYEEAGILASSTWHSLVLLLIGFGIGAVAGLSTGIAMGWSKLASYWGNPVLQTAGPVPAATLLPVVLVLFPTTYSGSIFMVAFGVWFPVAVLTRAGIAGVGRGYFDVAQTLGASRNFLIWRVAVPGALPSIFTGLFMGLGASLGALAVAELLGVKNGLGWYIQWTKGWAAYPRMYAAIVLMVVVCRTLMLVLFRIRNRVLIWEKDLVRW</sequence>
<feature type="domain" description="ABC transmembrane type-1" evidence="8">
    <location>
        <begin position="138"/>
        <end position="318"/>
    </location>
</feature>
<feature type="transmembrane region" description="Helical" evidence="7">
    <location>
        <begin position="269"/>
        <end position="288"/>
    </location>
</feature>
<keyword evidence="2 7" id="KW-0813">Transport</keyword>
<dbReference type="GO" id="GO:0055085">
    <property type="term" value="P:transmembrane transport"/>
    <property type="evidence" value="ECO:0007669"/>
    <property type="project" value="InterPro"/>
</dbReference>
<organism evidence="9 10">
    <name type="scientific">Nocardia bovistercoris</name>
    <dbReference type="NCBI Taxonomy" id="2785916"/>
    <lineage>
        <taxon>Bacteria</taxon>
        <taxon>Bacillati</taxon>
        <taxon>Actinomycetota</taxon>
        <taxon>Actinomycetes</taxon>
        <taxon>Mycobacteriales</taxon>
        <taxon>Nocardiaceae</taxon>
        <taxon>Nocardia</taxon>
    </lineage>
</organism>
<evidence type="ECO:0000256" key="2">
    <source>
        <dbReference type="ARBA" id="ARBA00022448"/>
    </source>
</evidence>
<dbReference type="InterPro" id="IPR035906">
    <property type="entry name" value="MetI-like_sf"/>
</dbReference>
<comment type="subcellular location">
    <subcellularLocation>
        <location evidence="1 7">Cell membrane</location>
        <topology evidence="1 7">Multi-pass membrane protein</topology>
    </subcellularLocation>
</comment>
<comment type="similarity">
    <text evidence="7">Belongs to the binding-protein-dependent transport system permease family.</text>
</comment>
<feature type="transmembrane region" description="Helical" evidence="7">
    <location>
        <begin position="51"/>
        <end position="76"/>
    </location>
</feature>
<dbReference type="InterPro" id="IPR000515">
    <property type="entry name" value="MetI-like"/>
</dbReference>
<dbReference type="PANTHER" id="PTHR30151:SF0">
    <property type="entry name" value="ABC TRANSPORTER PERMEASE PROTEIN MJ0413-RELATED"/>
    <property type="match status" value="1"/>
</dbReference>
<dbReference type="Proteomes" id="UP000655751">
    <property type="component" value="Unassembled WGS sequence"/>
</dbReference>
<feature type="transmembrane region" description="Helical" evidence="7">
    <location>
        <begin position="142"/>
        <end position="165"/>
    </location>
</feature>
<evidence type="ECO:0000256" key="5">
    <source>
        <dbReference type="ARBA" id="ARBA00022989"/>
    </source>
</evidence>
<name>A0A931N2W5_9NOCA</name>
<dbReference type="AlphaFoldDB" id="A0A931N2W5"/>
<dbReference type="EMBL" id="JADMLG010000004">
    <property type="protein sequence ID" value="MBH0777142.1"/>
    <property type="molecule type" value="Genomic_DNA"/>
</dbReference>
<evidence type="ECO:0000313" key="9">
    <source>
        <dbReference type="EMBL" id="MBH0777142.1"/>
    </source>
</evidence>
<protein>
    <submittedName>
        <fullName evidence="9">ABC transporter permease subunit</fullName>
    </submittedName>
</protein>
<evidence type="ECO:0000256" key="7">
    <source>
        <dbReference type="RuleBase" id="RU363032"/>
    </source>
</evidence>
<evidence type="ECO:0000259" key="8">
    <source>
        <dbReference type="PROSITE" id="PS50928"/>
    </source>
</evidence>
<dbReference type="PANTHER" id="PTHR30151">
    <property type="entry name" value="ALKANE SULFONATE ABC TRANSPORTER-RELATED, MEMBRANE SUBUNIT"/>
    <property type="match status" value="1"/>
</dbReference>
<feature type="transmembrane region" description="Helical" evidence="7">
    <location>
        <begin position="177"/>
        <end position="196"/>
    </location>
</feature>